<name>D8R2E0_SELML</name>
<dbReference type="Proteomes" id="UP000001514">
    <property type="component" value="Unassembled WGS sequence"/>
</dbReference>
<keyword evidence="9" id="KW-1185">Reference proteome</keyword>
<keyword evidence="5" id="KW-0966">Cell projection</keyword>
<feature type="compositionally biased region" description="Basic and acidic residues" evidence="7">
    <location>
        <begin position="357"/>
        <end position="366"/>
    </location>
</feature>
<organism evidence="9">
    <name type="scientific">Selaginella moellendorffii</name>
    <name type="common">Spikemoss</name>
    <dbReference type="NCBI Taxonomy" id="88036"/>
    <lineage>
        <taxon>Eukaryota</taxon>
        <taxon>Viridiplantae</taxon>
        <taxon>Streptophyta</taxon>
        <taxon>Embryophyta</taxon>
        <taxon>Tracheophyta</taxon>
        <taxon>Lycopodiopsida</taxon>
        <taxon>Selaginellales</taxon>
        <taxon>Selaginellaceae</taxon>
        <taxon>Selaginella</taxon>
    </lineage>
</organism>
<dbReference type="STRING" id="88036.D8R2E0"/>
<keyword evidence="2" id="KW-0433">Leucine-rich repeat</keyword>
<gene>
    <name evidence="8" type="ORF">SELMODRAFT_406446</name>
</gene>
<evidence type="ECO:0000256" key="1">
    <source>
        <dbReference type="ARBA" id="ARBA00004138"/>
    </source>
</evidence>
<dbReference type="SUPFAM" id="SSF52075">
    <property type="entry name" value="Outer arm dynein light chain 1"/>
    <property type="match status" value="1"/>
</dbReference>
<dbReference type="eggNOG" id="ENOG502QQFE">
    <property type="taxonomic scope" value="Eukaryota"/>
</dbReference>
<keyword evidence="4" id="KW-0969">Cilium</keyword>
<evidence type="ECO:0000256" key="2">
    <source>
        <dbReference type="ARBA" id="ARBA00022614"/>
    </source>
</evidence>
<feature type="compositionally biased region" description="Basic and acidic residues" evidence="7">
    <location>
        <begin position="398"/>
        <end position="451"/>
    </location>
</feature>
<feature type="coiled-coil region" evidence="6">
    <location>
        <begin position="259"/>
        <end position="309"/>
    </location>
</feature>
<dbReference type="Gramene" id="EFJ33710">
    <property type="protein sequence ID" value="EFJ33710"/>
    <property type="gene ID" value="SELMODRAFT_406446"/>
</dbReference>
<dbReference type="HOGENOM" id="CLU_613102_0_0_1"/>
<evidence type="ECO:0000313" key="8">
    <source>
        <dbReference type="EMBL" id="EFJ33710.1"/>
    </source>
</evidence>
<dbReference type="Gene3D" id="3.80.10.10">
    <property type="entry name" value="Ribonuclease Inhibitor"/>
    <property type="match status" value="2"/>
</dbReference>
<evidence type="ECO:0000256" key="3">
    <source>
        <dbReference type="ARBA" id="ARBA00022737"/>
    </source>
</evidence>
<protein>
    <recommendedName>
        <fullName evidence="10">Dynein assembly factor 1, axonemal homolog</fullName>
    </recommendedName>
</protein>
<dbReference type="PANTHER" id="PTHR45973">
    <property type="entry name" value="PROTEIN PHOSPHATASE 1 REGULATORY SUBUNIT SDS22-RELATED"/>
    <property type="match status" value="1"/>
</dbReference>
<dbReference type="SMART" id="SM00365">
    <property type="entry name" value="LRR_SD22"/>
    <property type="match status" value="4"/>
</dbReference>
<dbReference type="PROSITE" id="PS51450">
    <property type="entry name" value="LRR"/>
    <property type="match status" value="3"/>
</dbReference>
<comment type="subcellular location">
    <subcellularLocation>
        <location evidence="1">Cell projection</location>
        <location evidence="1">Cilium</location>
    </subcellularLocation>
</comment>
<dbReference type="InParanoid" id="D8R2E0"/>
<evidence type="ECO:0000256" key="5">
    <source>
        <dbReference type="ARBA" id="ARBA00023273"/>
    </source>
</evidence>
<keyword evidence="3" id="KW-0677">Repeat</keyword>
<evidence type="ECO:0000256" key="6">
    <source>
        <dbReference type="SAM" id="Coils"/>
    </source>
</evidence>
<keyword evidence="6" id="KW-0175">Coiled coil</keyword>
<dbReference type="InterPro" id="IPR032675">
    <property type="entry name" value="LRR_dom_sf"/>
</dbReference>
<sequence length="451" mass="50982">MSERLGLADNKQAKALVRKSRSPNLVLWSKLSTWSKQDLQPGTFYGRGRELNRELGMPGVESAALGFMHELPPPSLGFGEIKNLEEYTGLKMLFLEGNFFESLDGLQPLAELRCLYVQKNQIACINHLEDLKMLDTLDLSNNCLKTLENLSACPSLKVLQVSNNYLKSVESIEHLKDCTSICVLDVSSNKLDDGEGVLGVLKAMPELTVLYLSGNPCVTNLQPYRKTVISSLPKLNHLDDRPVFWDERLCAEAWARGGYQAEQEERERVKAIRSEMEIKQLESMRKIRNDALEERARLEAVEAMEEEERSTKDAQVEACFQSRESTAVAEEVEEELETSGSECFTLDSDTENYNDIELTRSDEQRLGSDTPVTNEEMTETKEDERKDSSGTIENLSPETKEDEQKIFSKKSQDERVLNLNTREDEHTVSETKEEDEQKLSSAADAKDNSVC</sequence>
<evidence type="ECO:0000256" key="7">
    <source>
        <dbReference type="SAM" id="MobiDB-lite"/>
    </source>
</evidence>
<dbReference type="Pfam" id="PF14580">
    <property type="entry name" value="LRR_9"/>
    <property type="match status" value="1"/>
</dbReference>
<evidence type="ECO:0000256" key="4">
    <source>
        <dbReference type="ARBA" id="ARBA00023069"/>
    </source>
</evidence>
<evidence type="ECO:0000313" key="9">
    <source>
        <dbReference type="Proteomes" id="UP000001514"/>
    </source>
</evidence>
<dbReference type="EMBL" id="GL377570">
    <property type="protein sequence ID" value="EFJ33710.1"/>
    <property type="molecule type" value="Genomic_DNA"/>
</dbReference>
<feature type="compositionally biased region" description="Basic and acidic residues" evidence="7">
    <location>
        <begin position="378"/>
        <end position="388"/>
    </location>
</feature>
<evidence type="ECO:0008006" key="10">
    <source>
        <dbReference type="Google" id="ProtNLM"/>
    </source>
</evidence>
<reference evidence="8 9" key="1">
    <citation type="journal article" date="2011" name="Science">
        <title>The Selaginella genome identifies genetic changes associated with the evolution of vascular plants.</title>
        <authorList>
            <person name="Banks J.A."/>
            <person name="Nishiyama T."/>
            <person name="Hasebe M."/>
            <person name="Bowman J.L."/>
            <person name="Gribskov M."/>
            <person name="dePamphilis C."/>
            <person name="Albert V.A."/>
            <person name="Aono N."/>
            <person name="Aoyama T."/>
            <person name="Ambrose B.A."/>
            <person name="Ashton N.W."/>
            <person name="Axtell M.J."/>
            <person name="Barker E."/>
            <person name="Barker M.S."/>
            <person name="Bennetzen J.L."/>
            <person name="Bonawitz N.D."/>
            <person name="Chapple C."/>
            <person name="Cheng C."/>
            <person name="Correa L.G."/>
            <person name="Dacre M."/>
            <person name="DeBarry J."/>
            <person name="Dreyer I."/>
            <person name="Elias M."/>
            <person name="Engstrom E.M."/>
            <person name="Estelle M."/>
            <person name="Feng L."/>
            <person name="Finet C."/>
            <person name="Floyd S.K."/>
            <person name="Frommer W.B."/>
            <person name="Fujita T."/>
            <person name="Gramzow L."/>
            <person name="Gutensohn M."/>
            <person name="Harholt J."/>
            <person name="Hattori M."/>
            <person name="Heyl A."/>
            <person name="Hirai T."/>
            <person name="Hiwatashi Y."/>
            <person name="Ishikawa M."/>
            <person name="Iwata M."/>
            <person name="Karol K.G."/>
            <person name="Koehler B."/>
            <person name="Kolukisaoglu U."/>
            <person name="Kubo M."/>
            <person name="Kurata T."/>
            <person name="Lalonde S."/>
            <person name="Li K."/>
            <person name="Li Y."/>
            <person name="Litt A."/>
            <person name="Lyons E."/>
            <person name="Manning G."/>
            <person name="Maruyama T."/>
            <person name="Michael T.P."/>
            <person name="Mikami K."/>
            <person name="Miyazaki S."/>
            <person name="Morinaga S."/>
            <person name="Murata T."/>
            <person name="Mueller-Roeber B."/>
            <person name="Nelson D.R."/>
            <person name="Obara M."/>
            <person name="Oguri Y."/>
            <person name="Olmstead R.G."/>
            <person name="Onodera N."/>
            <person name="Petersen B.L."/>
            <person name="Pils B."/>
            <person name="Prigge M."/>
            <person name="Rensing S.A."/>
            <person name="Riano-Pachon D.M."/>
            <person name="Roberts A.W."/>
            <person name="Sato Y."/>
            <person name="Scheller H.V."/>
            <person name="Schulz B."/>
            <person name="Schulz C."/>
            <person name="Shakirov E.V."/>
            <person name="Shibagaki N."/>
            <person name="Shinohara N."/>
            <person name="Shippen D.E."/>
            <person name="Soerensen I."/>
            <person name="Sotooka R."/>
            <person name="Sugimoto N."/>
            <person name="Sugita M."/>
            <person name="Sumikawa N."/>
            <person name="Tanurdzic M."/>
            <person name="Theissen G."/>
            <person name="Ulvskov P."/>
            <person name="Wakazuki S."/>
            <person name="Weng J.K."/>
            <person name="Willats W.W."/>
            <person name="Wipf D."/>
            <person name="Wolf P.G."/>
            <person name="Yang L."/>
            <person name="Zimmer A.D."/>
            <person name="Zhu Q."/>
            <person name="Mitros T."/>
            <person name="Hellsten U."/>
            <person name="Loque D."/>
            <person name="Otillar R."/>
            <person name="Salamov A."/>
            <person name="Schmutz J."/>
            <person name="Shapiro H."/>
            <person name="Lindquist E."/>
            <person name="Lucas S."/>
            <person name="Rokhsar D."/>
            <person name="Grigoriev I.V."/>
        </authorList>
    </citation>
    <scope>NUCLEOTIDE SEQUENCE [LARGE SCALE GENOMIC DNA]</scope>
</reference>
<dbReference type="KEGG" id="smo:SELMODRAFT_406446"/>
<dbReference type="InterPro" id="IPR001611">
    <property type="entry name" value="Leu-rich_rpt"/>
</dbReference>
<dbReference type="InterPro" id="IPR050576">
    <property type="entry name" value="Cilia_flagella_integrity"/>
</dbReference>
<proteinExistence type="predicted"/>
<dbReference type="PANTHER" id="PTHR45973:SF9">
    <property type="entry name" value="LEUCINE-RICH REPEAT-CONTAINING PROTEIN 46"/>
    <property type="match status" value="1"/>
</dbReference>
<dbReference type="AlphaFoldDB" id="D8R2E0"/>
<accession>D8R2E0</accession>
<feature type="region of interest" description="Disordered" evidence="7">
    <location>
        <begin position="336"/>
        <end position="451"/>
    </location>
</feature>